<evidence type="ECO:0000313" key="6">
    <source>
        <dbReference type="Proteomes" id="UP000192923"/>
    </source>
</evidence>
<comment type="function">
    <text evidence="4">Bifunctional enzyme that catalyzes the enolization of 2,3-diketo-5-methylthiopentyl-1-phosphate (DK-MTP-1-P) into the intermediate 2-hydroxy-3-keto-5-methylthiopentenyl-1-phosphate (HK-MTPenyl-1-P), which is then dephosphorylated to form the acireductone 1,2-dihydroxy-3-keto-5-methylthiopentene (DHK-MTPene).</text>
</comment>
<dbReference type="EC" id="3.1.3.77" evidence="4"/>
<evidence type="ECO:0000313" key="5">
    <source>
        <dbReference type="EMBL" id="SMF95788.1"/>
    </source>
</evidence>
<comment type="pathway">
    <text evidence="4">Amino-acid biosynthesis; L-methionine biosynthesis via salvage pathway; L-methionine from S-methyl-5-thio-alpha-D-ribose 1-phosphate: step 3/6.</text>
</comment>
<name>A0A1Y6CYP5_9GAMM</name>
<dbReference type="NCBIfam" id="TIGR01691">
    <property type="entry name" value="enolase-ppase"/>
    <property type="match status" value="1"/>
</dbReference>
<keyword evidence="3 4" id="KW-0486">Methionine biosynthesis</keyword>
<comment type="catalytic activity">
    <reaction evidence="4">
        <text>5-methylsulfanyl-2,3-dioxopentyl phosphate + H2O = 1,2-dihydroxy-5-(methylsulfanyl)pent-1-en-3-one + phosphate</text>
        <dbReference type="Rhea" id="RHEA:21700"/>
        <dbReference type="ChEBI" id="CHEBI:15377"/>
        <dbReference type="ChEBI" id="CHEBI:43474"/>
        <dbReference type="ChEBI" id="CHEBI:49252"/>
        <dbReference type="ChEBI" id="CHEBI:58828"/>
        <dbReference type="EC" id="3.1.3.77"/>
    </reaction>
</comment>
<dbReference type="GO" id="GO:0019509">
    <property type="term" value="P:L-methionine salvage from methylthioadenosine"/>
    <property type="evidence" value="ECO:0007669"/>
    <property type="project" value="UniProtKB-UniRule"/>
</dbReference>
<keyword evidence="1 4" id="KW-0028">Amino-acid biosynthesis</keyword>
<dbReference type="UniPathway" id="UPA00904">
    <property type="reaction ID" value="UER00876"/>
</dbReference>
<reference evidence="5 6" key="1">
    <citation type="submission" date="2016-12" db="EMBL/GenBank/DDBJ databases">
        <authorList>
            <person name="Song W.-J."/>
            <person name="Kurnit D.M."/>
        </authorList>
    </citation>
    <scope>NUCLEOTIDE SEQUENCE [LARGE SCALE GENOMIC DNA]</scope>
    <source>
        <strain evidence="5 6">175</strain>
    </source>
</reference>
<dbReference type="GO" id="GO:0043715">
    <property type="term" value="F:2,3-diketo-5-methylthiopentyl-1-phosphate enolase activity"/>
    <property type="evidence" value="ECO:0007669"/>
    <property type="project" value="UniProtKB-UniRule"/>
</dbReference>
<comment type="subunit">
    <text evidence="4">Monomer.</text>
</comment>
<dbReference type="SFLD" id="SFLDG01133">
    <property type="entry name" value="C1.5.4:_Enolase-phosphatase_Li"/>
    <property type="match status" value="1"/>
</dbReference>
<dbReference type="InterPro" id="IPR036412">
    <property type="entry name" value="HAD-like_sf"/>
</dbReference>
<dbReference type="Pfam" id="PF00702">
    <property type="entry name" value="Hydrolase"/>
    <property type="match status" value="1"/>
</dbReference>
<dbReference type="OrthoDB" id="9797416at2"/>
<dbReference type="GO" id="GO:0043716">
    <property type="term" value="F:2-hydroxy-3-keto-5-methylthiopentenyl-1-phosphate phosphatase activity"/>
    <property type="evidence" value="ECO:0007669"/>
    <property type="project" value="UniProtKB-UniRule"/>
</dbReference>
<evidence type="ECO:0000256" key="3">
    <source>
        <dbReference type="ARBA" id="ARBA00023167"/>
    </source>
</evidence>
<evidence type="ECO:0000256" key="4">
    <source>
        <dbReference type="HAMAP-Rule" id="MF_01681"/>
    </source>
</evidence>
<evidence type="ECO:0000256" key="1">
    <source>
        <dbReference type="ARBA" id="ARBA00022605"/>
    </source>
</evidence>
<dbReference type="Gene3D" id="1.10.720.60">
    <property type="match status" value="1"/>
</dbReference>
<comment type="similarity">
    <text evidence="4">Belongs to the HAD-like hydrolase superfamily. MasA/MtnC family.</text>
</comment>
<protein>
    <recommendedName>
        <fullName evidence="4">Enolase-phosphatase E1</fullName>
        <ecNumber evidence="4">3.1.3.77</ecNumber>
    </recommendedName>
    <alternativeName>
        <fullName evidence="4">2,3-diketo-5-methylthio-1-phosphopentane phosphatase</fullName>
    </alternativeName>
</protein>
<keyword evidence="4" id="KW-0460">Magnesium</keyword>
<dbReference type="SUPFAM" id="SSF56784">
    <property type="entry name" value="HAD-like"/>
    <property type="match status" value="1"/>
</dbReference>
<dbReference type="InterPro" id="IPR023943">
    <property type="entry name" value="Enolase-ppase_E1"/>
</dbReference>
<dbReference type="InterPro" id="IPR023214">
    <property type="entry name" value="HAD_sf"/>
</dbReference>
<dbReference type="PANTHER" id="PTHR20371:SF1">
    <property type="entry name" value="ENOLASE-PHOSPHATASE E1"/>
    <property type="match status" value="1"/>
</dbReference>
<dbReference type="CDD" id="cd01629">
    <property type="entry name" value="HAD_EP"/>
    <property type="match status" value="1"/>
</dbReference>
<sequence length="226" mass="24469">MIKAILTDIEGTTSSLSFVKDVLFPYARERLPGFVRAHGDDPEVVRLLDETSALGGFAPECERAIAQLLAWIAEDRKAPPLKALQGMIWAEGYRSGAFFGHVYEDAARKLKEWHAAGLALYVFSSGSVQAQQLLFAHTGYGDLTPLFSGYFDTRTGPKQAPDAYRAIARQIGLEPGAILFLSDIVAELDAARAAGFATRWLVRGPARPGPAIHPAVPDFDAIAEIA</sequence>
<dbReference type="STRING" id="1760988.SAMN02949497_3163"/>
<dbReference type="SFLD" id="SFLDS00003">
    <property type="entry name" value="Haloacid_Dehalogenase"/>
    <property type="match status" value="1"/>
</dbReference>
<dbReference type="PRINTS" id="PR00413">
    <property type="entry name" value="HADHALOGNASE"/>
</dbReference>
<evidence type="ECO:0000256" key="2">
    <source>
        <dbReference type="ARBA" id="ARBA00022801"/>
    </source>
</evidence>
<proteinExistence type="inferred from homology"/>
<dbReference type="Gene3D" id="3.40.50.1000">
    <property type="entry name" value="HAD superfamily/HAD-like"/>
    <property type="match status" value="1"/>
</dbReference>
<dbReference type="SFLD" id="SFLDG01129">
    <property type="entry name" value="C1.5:_HAD__Beta-PGM__Phosphata"/>
    <property type="match status" value="1"/>
</dbReference>
<keyword evidence="2 4" id="KW-0378">Hydrolase</keyword>
<dbReference type="PANTHER" id="PTHR20371">
    <property type="entry name" value="ENOLASE-PHOSPHATASE E1"/>
    <property type="match status" value="1"/>
</dbReference>
<accession>A0A1Y6CYP5</accession>
<comment type="pathway">
    <text evidence="4">Amino-acid biosynthesis; L-methionine biosynthesis via salvage pathway; L-methionine from S-methyl-5-thio-alpha-D-ribose 1-phosphate: step 4/6.</text>
</comment>
<dbReference type="EMBL" id="FXAM01000001">
    <property type="protein sequence ID" value="SMF95788.1"/>
    <property type="molecule type" value="Genomic_DNA"/>
</dbReference>
<dbReference type="SFLD" id="SFLDF00044">
    <property type="entry name" value="enolase-phosphatase"/>
    <property type="match status" value="1"/>
</dbReference>
<dbReference type="InterPro" id="IPR006439">
    <property type="entry name" value="HAD-SF_hydro_IA"/>
</dbReference>
<keyword evidence="6" id="KW-1185">Reference proteome</keyword>
<dbReference type="GO" id="GO:0043874">
    <property type="term" value="F:acireductone synthase activity"/>
    <property type="evidence" value="ECO:0007669"/>
    <property type="project" value="UniProtKB-EC"/>
</dbReference>
<dbReference type="AlphaFoldDB" id="A0A1Y6CYP5"/>
<dbReference type="HAMAP" id="MF_01681">
    <property type="entry name" value="Salvage_MtnC"/>
    <property type="match status" value="1"/>
</dbReference>
<dbReference type="Proteomes" id="UP000192923">
    <property type="component" value="Unassembled WGS sequence"/>
</dbReference>
<dbReference type="GO" id="GO:0000287">
    <property type="term" value="F:magnesium ion binding"/>
    <property type="evidence" value="ECO:0007669"/>
    <property type="project" value="UniProtKB-UniRule"/>
</dbReference>
<comment type="cofactor">
    <cofactor evidence="4">
        <name>Mg(2+)</name>
        <dbReference type="ChEBI" id="CHEBI:18420"/>
    </cofactor>
    <text evidence="4">Binds 1 Mg(2+) ion per subunit.</text>
</comment>
<organism evidence="5 6">
    <name type="scientific">Methylomagnum ishizawai</name>
    <dbReference type="NCBI Taxonomy" id="1760988"/>
    <lineage>
        <taxon>Bacteria</taxon>
        <taxon>Pseudomonadati</taxon>
        <taxon>Pseudomonadota</taxon>
        <taxon>Gammaproteobacteria</taxon>
        <taxon>Methylococcales</taxon>
        <taxon>Methylococcaceae</taxon>
        <taxon>Methylomagnum</taxon>
    </lineage>
</organism>
<dbReference type="RefSeq" id="WP_085214304.1">
    <property type="nucleotide sequence ID" value="NZ_FXAM01000001.1"/>
</dbReference>
<keyword evidence="4" id="KW-0479">Metal-binding</keyword>
<gene>
    <name evidence="4" type="primary">mtnC</name>
    <name evidence="5" type="ORF">SAMN02949497_3163</name>
</gene>